<keyword evidence="2" id="KW-0805">Transcription regulation</keyword>
<dbReference type="STRING" id="661478.OP10G_1307"/>
<reference evidence="7 8" key="1">
    <citation type="journal article" date="2014" name="PLoS ONE">
        <title>The first complete genome sequence of the class fimbriimonadia in the phylum armatimonadetes.</title>
        <authorList>
            <person name="Hu Z.Y."/>
            <person name="Wang Y.Z."/>
            <person name="Im W.T."/>
            <person name="Wang S.Y."/>
            <person name="Zhao G.P."/>
            <person name="Zheng H.J."/>
            <person name="Quan Z.X."/>
        </authorList>
    </citation>
    <scope>NUCLEOTIDE SEQUENCE [LARGE SCALE GENOMIC DNA]</scope>
    <source>
        <strain evidence="7">Gsoil 348</strain>
    </source>
</reference>
<keyword evidence="3" id="KW-0731">Sigma factor</keyword>
<dbReference type="InterPro" id="IPR007627">
    <property type="entry name" value="RNA_pol_sigma70_r2"/>
</dbReference>
<dbReference type="GO" id="GO:0016987">
    <property type="term" value="F:sigma factor activity"/>
    <property type="evidence" value="ECO:0007669"/>
    <property type="project" value="UniProtKB-KW"/>
</dbReference>
<feature type="domain" description="RNA polymerase sigma-70 region 2" evidence="5">
    <location>
        <begin position="13"/>
        <end position="78"/>
    </location>
</feature>
<evidence type="ECO:0000259" key="5">
    <source>
        <dbReference type="Pfam" id="PF04542"/>
    </source>
</evidence>
<dbReference type="NCBIfam" id="TIGR02937">
    <property type="entry name" value="sigma70-ECF"/>
    <property type="match status" value="1"/>
</dbReference>
<organism evidence="7 8">
    <name type="scientific">Fimbriimonas ginsengisoli Gsoil 348</name>
    <dbReference type="NCBI Taxonomy" id="661478"/>
    <lineage>
        <taxon>Bacteria</taxon>
        <taxon>Bacillati</taxon>
        <taxon>Armatimonadota</taxon>
        <taxon>Fimbriimonadia</taxon>
        <taxon>Fimbriimonadales</taxon>
        <taxon>Fimbriimonadaceae</taxon>
        <taxon>Fimbriimonas</taxon>
    </lineage>
</organism>
<protein>
    <submittedName>
        <fullName evidence="7">Putative RNA polymerase sigma factor</fullName>
    </submittedName>
</protein>
<dbReference type="Gene3D" id="1.10.10.10">
    <property type="entry name" value="Winged helix-like DNA-binding domain superfamily/Winged helix DNA-binding domain"/>
    <property type="match status" value="1"/>
</dbReference>
<proteinExistence type="inferred from homology"/>
<dbReference type="Proteomes" id="UP000027982">
    <property type="component" value="Chromosome"/>
</dbReference>
<dbReference type="PANTHER" id="PTHR43133:SF25">
    <property type="entry name" value="RNA POLYMERASE SIGMA FACTOR RFAY-RELATED"/>
    <property type="match status" value="1"/>
</dbReference>
<evidence type="ECO:0000259" key="6">
    <source>
        <dbReference type="Pfam" id="PF08281"/>
    </source>
</evidence>
<dbReference type="OrthoDB" id="9780326at2"/>
<evidence type="ECO:0000256" key="3">
    <source>
        <dbReference type="ARBA" id="ARBA00023082"/>
    </source>
</evidence>
<dbReference type="InterPro" id="IPR013324">
    <property type="entry name" value="RNA_pol_sigma_r3/r4-like"/>
</dbReference>
<dbReference type="CDD" id="cd06171">
    <property type="entry name" value="Sigma70_r4"/>
    <property type="match status" value="1"/>
</dbReference>
<dbReference type="InterPro" id="IPR036388">
    <property type="entry name" value="WH-like_DNA-bd_sf"/>
</dbReference>
<dbReference type="PANTHER" id="PTHR43133">
    <property type="entry name" value="RNA POLYMERASE ECF-TYPE SIGMA FACTO"/>
    <property type="match status" value="1"/>
</dbReference>
<dbReference type="GO" id="GO:0006352">
    <property type="term" value="P:DNA-templated transcription initiation"/>
    <property type="evidence" value="ECO:0007669"/>
    <property type="project" value="InterPro"/>
</dbReference>
<dbReference type="InterPro" id="IPR014284">
    <property type="entry name" value="RNA_pol_sigma-70_dom"/>
</dbReference>
<feature type="domain" description="RNA polymerase sigma factor 70 region 4 type 2" evidence="6">
    <location>
        <begin position="99"/>
        <end position="151"/>
    </location>
</feature>
<evidence type="ECO:0000313" key="8">
    <source>
        <dbReference type="Proteomes" id="UP000027982"/>
    </source>
</evidence>
<dbReference type="Pfam" id="PF04542">
    <property type="entry name" value="Sigma70_r2"/>
    <property type="match status" value="1"/>
</dbReference>
<dbReference type="Pfam" id="PF08281">
    <property type="entry name" value="Sigma70_r4_2"/>
    <property type="match status" value="1"/>
</dbReference>
<sequence length="173" mass="19553">MKGNGAEGFEQVFEAHQAQVYRFALRLCGSREEAEDLAAEAFAAAFQNWDRFRGESSATTWLYGIVLNRWRMQWRRKRLRPERLEAAEAIAQTFQFQALELAEALNALPDPLREAFLLVKGEGLSHAEAAKAVGAPVGTMYFRVHQAVRRLRASLAAEPFPVRSIEVTCEQEL</sequence>
<dbReference type="InterPro" id="IPR013325">
    <property type="entry name" value="RNA_pol_sigma_r2"/>
</dbReference>
<name>A0A068NPK9_FIMGI</name>
<evidence type="ECO:0000256" key="4">
    <source>
        <dbReference type="ARBA" id="ARBA00023163"/>
    </source>
</evidence>
<comment type="similarity">
    <text evidence="1">Belongs to the sigma-70 factor family. ECF subfamily.</text>
</comment>
<accession>A0A068NPK9</accession>
<keyword evidence="4" id="KW-0804">Transcription</keyword>
<dbReference type="GO" id="GO:0003677">
    <property type="term" value="F:DNA binding"/>
    <property type="evidence" value="ECO:0007669"/>
    <property type="project" value="InterPro"/>
</dbReference>
<dbReference type="InterPro" id="IPR013249">
    <property type="entry name" value="RNA_pol_sigma70_r4_t2"/>
</dbReference>
<dbReference type="KEGG" id="fgi:OP10G_1307"/>
<keyword evidence="8" id="KW-1185">Reference proteome</keyword>
<dbReference type="SUPFAM" id="SSF88659">
    <property type="entry name" value="Sigma3 and sigma4 domains of RNA polymerase sigma factors"/>
    <property type="match status" value="1"/>
</dbReference>
<dbReference type="AlphaFoldDB" id="A0A068NPK9"/>
<evidence type="ECO:0000256" key="1">
    <source>
        <dbReference type="ARBA" id="ARBA00010641"/>
    </source>
</evidence>
<dbReference type="RefSeq" id="WP_025226704.1">
    <property type="nucleotide sequence ID" value="NZ_CP007139.1"/>
</dbReference>
<dbReference type="SUPFAM" id="SSF88946">
    <property type="entry name" value="Sigma2 domain of RNA polymerase sigma factors"/>
    <property type="match status" value="1"/>
</dbReference>
<dbReference type="eggNOG" id="COG1595">
    <property type="taxonomic scope" value="Bacteria"/>
</dbReference>
<dbReference type="EMBL" id="CP007139">
    <property type="protein sequence ID" value="AIE84675.1"/>
    <property type="molecule type" value="Genomic_DNA"/>
</dbReference>
<dbReference type="InterPro" id="IPR039425">
    <property type="entry name" value="RNA_pol_sigma-70-like"/>
</dbReference>
<dbReference type="Gene3D" id="1.10.1740.10">
    <property type="match status" value="1"/>
</dbReference>
<dbReference type="HOGENOM" id="CLU_047691_1_4_0"/>
<evidence type="ECO:0000313" key="7">
    <source>
        <dbReference type="EMBL" id="AIE84675.1"/>
    </source>
</evidence>
<gene>
    <name evidence="7" type="ORF">OP10G_1307</name>
</gene>
<evidence type="ECO:0000256" key="2">
    <source>
        <dbReference type="ARBA" id="ARBA00023015"/>
    </source>
</evidence>